<dbReference type="PROSITE" id="PS50043">
    <property type="entry name" value="HTH_LUXR_2"/>
    <property type="match status" value="1"/>
</dbReference>
<keyword evidence="1" id="KW-0805">Transcription regulation</keyword>
<evidence type="ECO:0000313" key="6">
    <source>
        <dbReference type="EMBL" id="VYT99948.1"/>
    </source>
</evidence>
<evidence type="ECO:0000256" key="2">
    <source>
        <dbReference type="ARBA" id="ARBA00023125"/>
    </source>
</evidence>
<dbReference type="GO" id="GO:0006355">
    <property type="term" value="P:regulation of DNA-templated transcription"/>
    <property type="evidence" value="ECO:0007669"/>
    <property type="project" value="InterPro"/>
</dbReference>
<keyword evidence="4" id="KW-1133">Transmembrane helix</keyword>
<evidence type="ECO:0000256" key="3">
    <source>
        <dbReference type="ARBA" id="ARBA00023163"/>
    </source>
</evidence>
<feature type="domain" description="HTH luxR-type" evidence="5">
    <location>
        <begin position="252"/>
        <end position="317"/>
    </location>
</feature>
<feature type="transmembrane region" description="Helical" evidence="4">
    <location>
        <begin position="6"/>
        <end position="29"/>
    </location>
</feature>
<dbReference type="SUPFAM" id="SSF46894">
    <property type="entry name" value="C-terminal effector domain of the bipartite response regulators"/>
    <property type="match status" value="1"/>
</dbReference>
<name>A0A6N3BBR3_STROR</name>
<dbReference type="PANTHER" id="PTHR44688">
    <property type="entry name" value="DNA-BINDING TRANSCRIPTIONAL ACTIVATOR DEVR_DOSR"/>
    <property type="match status" value="1"/>
</dbReference>
<dbReference type="InterPro" id="IPR000792">
    <property type="entry name" value="Tscrpt_reg_LuxR_C"/>
</dbReference>
<feature type="transmembrane region" description="Helical" evidence="4">
    <location>
        <begin position="167"/>
        <end position="189"/>
    </location>
</feature>
<dbReference type="InterPro" id="IPR016032">
    <property type="entry name" value="Sig_transdc_resp-reg_C-effctor"/>
</dbReference>
<evidence type="ECO:0000259" key="5">
    <source>
        <dbReference type="PROSITE" id="PS50043"/>
    </source>
</evidence>
<dbReference type="SMART" id="SM00421">
    <property type="entry name" value="HTH_LUXR"/>
    <property type="match status" value="1"/>
</dbReference>
<dbReference type="EMBL" id="CACRUL010000014">
    <property type="protein sequence ID" value="VYT99948.1"/>
    <property type="molecule type" value="Genomic_DNA"/>
</dbReference>
<sequence>MIEIVYIYNVFLIMLYTLTFGFVLTYALNSEEEKKYLFFIVSLYLVFFIFDNLILSMTEIFKDFGNSYNQHFLGVPFVKTVIYLVNNMCQFWIVAKLRKETPSIIHYCFICITFIWMAFPILNNSPLRVFMYYLPNQLLLIYTGIYAKRNLTSLNISNRNKRYLKTISHVGVIFGFLIIVEDLFVIFNIDSYDLLNLRIQNRNICEDMFTITVCFLIMKYILSDWKIISNVEEQLNSLDMSKNINNNSTLDLFYEKLHLTEREQEIFSLLLEHKSNQEIADQLYLSVGTVKTHVHNIFMKLEITKRNQLFEVYSSFENQHPEL</sequence>
<keyword evidence="4" id="KW-0812">Transmembrane</keyword>
<keyword evidence="2" id="KW-0238">DNA-binding</keyword>
<dbReference type="InterPro" id="IPR036388">
    <property type="entry name" value="WH-like_DNA-bd_sf"/>
</dbReference>
<dbReference type="GO" id="GO:0003677">
    <property type="term" value="F:DNA binding"/>
    <property type="evidence" value="ECO:0007669"/>
    <property type="project" value="UniProtKB-KW"/>
</dbReference>
<dbReference type="PRINTS" id="PR00038">
    <property type="entry name" value="HTHLUXR"/>
</dbReference>
<protein>
    <submittedName>
        <fullName evidence="6">Transcriptional regulatory protein LiaR</fullName>
    </submittedName>
</protein>
<reference evidence="6" key="1">
    <citation type="submission" date="2019-11" db="EMBL/GenBank/DDBJ databases">
        <authorList>
            <person name="Feng L."/>
        </authorList>
    </citation>
    <scope>NUCLEOTIDE SEQUENCE</scope>
    <source>
        <strain evidence="6">SrubneriLFYP117</strain>
    </source>
</reference>
<evidence type="ECO:0000256" key="4">
    <source>
        <dbReference type="SAM" id="Phobius"/>
    </source>
</evidence>
<organism evidence="6">
    <name type="scientific">Streptococcus oralis</name>
    <dbReference type="NCBI Taxonomy" id="1303"/>
    <lineage>
        <taxon>Bacteria</taxon>
        <taxon>Bacillati</taxon>
        <taxon>Bacillota</taxon>
        <taxon>Bacilli</taxon>
        <taxon>Lactobacillales</taxon>
        <taxon>Streptococcaceae</taxon>
        <taxon>Streptococcus</taxon>
    </lineage>
</organism>
<dbReference type="CDD" id="cd06170">
    <property type="entry name" value="LuxR_C_like"/>
    <property type="match status" value="1"/>
</dbReference>
<dbReference type="RefSeq" id="WP_156676687.1">
    <property type="nucleotide sequence ID" value="NZ_CACRUL010000014.1"/>
</dbReference>
<feature type="transmembrane region" description="Helical" evidence="4">
    <location>
        <begin position="77"/>
        <end position="95"/>
    </location>
</feature>
<keyword evidence="3" id="KW-0804">Transcription</keyword>
<dbReference type="Pfam" id="PF00196">
    <property type="entry name" value="GerE"/>
    <property type="match status" value="1"/>
</dbReference>
<dbReference type="AlphaFoldDB" id="A0A6N3BBR3"/>
<dbReference type="PANTHER" id="PTHR44688:SF16">
    <property type="entry name" value="DNA-BINDING TRANSCRIPTIONAL ACTIVATOR DEVR_DOSR"/>
    <property type="match status" value="1"/>
</dbReference>
<evidence type="ECO:0000256" key="1">
    <source>
        <dbReference type="ARBA" id="ARBA00023015"/>
    </source>
</evidence>
<gene>
    <name evidence="6" type="primary">liaR_1</name>
    <name evidence="6" type="ORF">SRLFYP117_00774</name>
</gene>
<feature type="transmembrane region" description="Helical" evidence="4">
    <location>
        <begin position="36"/>
        <end position="57"/>
    </location>
</feature>
<accession>A0A6N3BBR3</accession>
<feature type="transmembrane region" description="Helical" evidence="4">
    <location>
        <begin position="104"/>
        <end position="123"/>
    </location>
</feature>
<proteinExistence type="predicted"/>
<dbReference type="Gene3D" id="1.10.10.10">
    <property type="entry name" value="Winged helix-like DNA-binding domain superfamily/Winged helix DNA-binding domain"/>
    <property type="match status" value="1"/>
</dbReference>
<keyword evidence="4" id="KW-0472">Membrane</keyword>
<feature type="transmembrane region" description="Helical" evidence="4">
    <location>
        <begin position="129"/>
        <end position="147"/>
    </location>
</feature>